<proteinExistence type="predicted"/>
<dbReference type="HOGENOM" id="CLU_1669853_0_0_1"/>
<dbReference type="AlphaFoldDB" id="A0A086IYY2"/>
<dbReference type="EMBL" id="AKIJ01000007">
    <property type="protein sequence ID" value="KFG25100.1"/>
    <property type="molecule type" value="Genomic_DNA"/>
</dbReference>
<comment type="caution">
    <text evidence="2">The sequence shown here is derived from an EMBL/GenBank/DDBJ whole genome shotgun (WGS) entry which is preliminary data.</text>
</comment>
<evidence type="ECO:0000256" key="1">
    <source>
        <dbReference type="SAM" id="Phobius"/>
    </source>
</evidence>
<keyword evidence="3" id="KW-1185">Reference proteome</keyword>
<keyword evidence="1" id="KW-1133">Transmembrane helix</keyword>
<organism evidence="2 3">
    <name type="scientific">Nematocida ausubeli (strain ATCC PRA-371 / ERTm2)</name>
    <name type="common">Nematode killer fungus</name>
    <dbReference type="NCBI Taxonomy" id="1913371"/>
    <lineage>
        <taxon>Eukaryota</taxon>
        <taxon>Fungi</taxon>
        <taxon>Fungi incertae sedis</taxon>
        <taxon>Microsporidia</taxon>
        <taxon>Nematocida</taxon>
    </lineage>
</organism>
<name>A0A086IYY2_NEMA1</name>
<evidence type="ECO:0000313" key="2">
    <source>
        <dbReference type="EMBL" id="KFG25100.1"/>
    </source>
</evidence>
<protein>
    <submittedName>
        <fullName evidence="2">Uncharacterized protein</fullName>
    </submittedName>
</protein>
<dbReference type="RefSeq" id="XP_052903655.1">
    <property type="nucleotide sequence ID" value="XM_053050026.1"/>
</dbReference>
<reference evidence="2 3" key="1">
    <citation type="journal article" date="2014" name="Genome Announc.">
        <title>Genome Sequence of the Microsporidian Species Nematocida sp1 Strain ERTm6 (ATCC PRA-372).</title>
        <authorList>
            <person name="Bakowski M.A."/>
            <person name="Priest M."/>
            <person name="Young S."/>
            <person name="Cuomo C.A."/>
            <person name="Troemel E.R."/>
        </authorList>
    </citation>
    <scope>NUCLEOTIDE SEQUENCE [LARGE SCALE GENOMIC DNA]</scope>
    <source>
        <strain evidence="2 3">ERTm6</strain>
    </source>
</reference>
<keyword evidence="1" id="KW-0812">Transmembrane</keyword>
<evidence type="ECO:0000313" key="3">
    <source>
        <dbReference type="Proteomes" id="UP000054524"/>
    </source>
</evidence>
<dbReference type="Proteomes" id="UP000054524">
    <property type="component" value="Unassembled WGS sequence"/>
</dbReference>
<accession>A0A086IYY2</accession>
<gene>
    <name evidence="2" type="ORF">NESG_02422</name>
</gene>
<keyword evidence="1" id="KW-0472">Membrane</keyword>
<sequence length="158" mass="18163">MCSVYRVWTVAIVLEKIAAGVRDKALENFLYDVFISNKSLFTIVNGIIDETSLDNVPILSKELAKKTIFQLEFATVAAIVLFLRGMMSIFVKKMPIVLYLTLFDYFDARYCRIANSQGWYDAVVFSMLFLLMIYCANCTLCEAVAFRERYLQSQVQIQ</sequence>
<dbReference type="OrthoDB" id="2187434at2759"/>
<feature type="transmembrane region" description="Helical" evidence="1">
    <location>
        <begin position="122"/>
        <end position="146"/>
    </location>
</feature>
<feature type="transmembrane region" description="Helical" evidence="1">
    <location>
        <begin position="71"/>
        <end position="91"/>
    </location>
</feature>
<dbReference type="GeneID" id="77677395"/>